<dbReference type="InterPro" id="IPR057335">
    <property type="entry name" value="Beta-barrel_SelB"/>
</dbReference>
<dbReference type="Pfam" id="PF09106">
    <property type="entry name" value="WHD_2nd_SelB"/>
    <property type="match status" value="1"/>
</dbReference>
<name>A0A4R2L6Y7_9FIRM</name>
<dbReference type="NCBIfam" id="TIGR00475">
    <property type="entry name" value="selB"/>
    <property type="match status" value="1"/>
</dbReference>
<dbReference type="PROSITE" id="PS50126">
    <property type="entry name" value="S1"/>
    <property type="match status" value="1"/>
</dbReference>
<comment type="function">
    <text evidence="7">Translation factor necessary for the incorporation of selenocysteine into proteins. It probably replaces EF-Tu for the insertion of selenocysteine directed by the UGA codon. SelB binds GTP and GDP.</text>
</comment>
<dbReference type="PANTHER" id="PTHR43721">
    <property type="entry name" value="ELONGATION FACTOR TU-RELATED"/>
    <property type="match status" value="1"/>
</dbReference>
<keyword evidence="12" id="KW-1185">Reference proteome</keyword>
<keyword evidence="5" id="KW-0648">Protein biosynthesis</keyword>
<sequence length="631" mass="72080">MKHIIIGTAGHIDHGKTTLIKALTGVDADRLKEEKKRGITIELGFAHFDLPSGKTAGIIDVPGHEKFIKNMLAGVGGIDIVLLVVAADEGIMPQTQEHLDILSILEVKKGIIVLTKTDLVEKEWLELVQEEIKERVQGTFLEKASIMPVSATNGEGIEELTQLIDEMTEQTEAKDRLLPFRMPIDRVFTISGFGTVVTGTQIEGTINEGDAVKIYPQGIDSRVRNLQVHDKNVKTSYAGQRVAINLANIKKEDIQRGNVLVPPDAMQSTMMLDVKINLLKNEQRVLENRSRLRVYHGSSEILCRIVLLDREELNPGESCYAQLRLEEETVAKRGDHIVIRFYSPMETIGGGIVLEPNPVKHKRYREEILNELKIKEQGSPEQILEEAIKRFSDKFENTHFYGVQTGLGEDKTKKLIALLIQENKVIKLLDTIMIHKSYLDGLREKIINTLSVYHKNNPLKSGMSKEELRNKIVPQAKSKLYDEIMDYLIQDKVIKQLNKHISLYDFNIVYTPEQEKIKSKIEKMYFETRFNTPSVKELMENTEDERECTQVLYVLIDMNRLVKINEDFLIHIEHYHKAIALMKNYVVENGSITLSQFRDLLGTTRKYALPLLDYFDQNKITKRVGEKRTLL</sequence>
<dbReference type="SUPFAM" id="SSF52540">
    <property type="entry name" value="P-loop containing nucleoside triphosphate hydrolases"/>
    <property type="match status" value="1"/>
</dbReference>
<evidence type="ECO:0000256" key="2">
    <source>
        <dbReference type="ARBA" id="ARBA00015953"/>
    </source>
</evidence>
<dbReference type="CDD" id="cd04171">
    <property type="entry name" value="SelB"/>
    <property type="match status" value="1"/>
</dbReference>
<dbReference type="PROSITE" id="PS51722">
    <property type="entry name" value="G_TR_2"/>
    <property type="match status" value="1"/>
</dbReference>
<dbReference type="GO" id="GO:0005829">
    <property type="term" value="C:cytosol"/>
    <property type="evidence" value="ECO:0007669"/>
    <property type="project" value="TreeGrafter"/>
</dbReference>
<dbReference type="SUPFAM" id="SSF46785">
    <property type="entry name" value="Winged helix' DNA-binding domain"/>
    <property type="match status" value="3"/>
</dbReference>
<dbReference type="InterPro" id="IPR000795">
    <property type="entry name" value="T_Tr_GTP-bd_dom"/>
</dbReference>
<dbReference type="Pfam" id="PF00009">
    <property type="entry name" value="GTP_EFTU"/>
    <property type="match status" value="1"/>
</dbReference>
<evidence type="ECO:0000256" key="4">
    <source>
        <dbReference type="ARBA" id="ARBA00022741"/>
    </source>
</evidence>
<dbReference type="InterPro" id="IPR004161">
    <property type="entry name" value="EFTu-like_2"/>
</dbReference>
<dbReference type="RefSeq" id="WP_132241599.1">
    <property type="nucleotide sequence ID" value="NZ_SLWV01000001.1"/>
</dbReference>
<dbReference type="InterPro" id="IPR031157">
    <property type="entry name" value="G_TR_CS"/>
</dbReference>
<dbReference type="InterPro" id="IPR027417">
    <property type="entry name" value="P-loop_NTPase"/>
</dbReference>
<feature type="domain" description="S1 motif" evidence="9">
    <location>
        <begin position="194"/>
        <end position="264"/>
    </location>
</feature>
<dbReference type="Gene3D" id="1.10.10.10">
    <property type="entry name" value="Winged helix-like DNA-binding domain superfamily/Winged helix DNA-binding domain"/>
    <property type="match status" value="1"/>
</dbReference>
<keyword evidence="6" id="KW-0342">GTP-binding</keyword>
<comment type="caution">
    <text evidence="11">The sequence shown here is derived from an EMBL/GenBank/DDBJ whole genome shotgun (WGS) entry which is preliminary data.</text>
</comment>
<dbReference type="AlphaFoldDB" id="A0A4R2L6Y7"/>
<dbReference type="Gene3D" id="3.40.50.300">
    <property type="entry name" value="P-loop containing nucleotide triphosphate hydrolases"/>
    <property type="match status" value="1"/>
</dbReference>
<dbReference type="PANTHER" id="PTHR43721:SF22">
    <property type="entry name" value="ELONGATION FACTOR TU, MITOCHONDRIAL"/>
    <property type="match status" value="1"/>
</dbReference>
<dbReference type="Proteomes" id="UP000294919">
    <property type="component" value="Unassembled WGS sequence"/>
</dbReference>
<organism evidence="11 12">
    <name type="scientific">Marinisporobacter balticus</name>
    <dbReference type="NCBI Taxonomy" id="2018667"/>
    <lineage>
        <taxon>Bacteria</taxon>
        <taxon>Bacillati</taxon>
        <taxon>Bacillota</taxon>
        <taxon>Clostridia</taxon>
        <taxon>Peptostreptococcales</taxon>
        <taxon>Thermotaleaceae</taxon>
        <taxon>Marinisporobacter</taxon>
    </lineage>
</organism>
<evidence type="ECO:0000313" key="12">
    <source>
        <dbReference type="Proteomes" id="UP000294919"/>
    </source>
</evidence>
<dbReference type="CDD" id="cd15491">
    <property type="entry name" value="selB_III"/>
    <property type="match status" value="1"/>
</dbReference>
<evidence type="ECO:0000259" key="10">
    <source>
        <dbReference type="PROSITE" id="PS51722"/>
    </source>
</evidence>
<dbReference type="PRINTS" id="PR00315">
    <property type="entry name" value="ELONGATNFCT"/>
</dbReference>
<evidence type="ECO:0000256" key="6">
    <source>
        <dbReference type="ARBA" id="ARBA00023134"/>
    </source>
</evidence>
<proteinExistence type="predicted"/>
<dbReference type="Pfam" id="PF09107">
    <property type="entry name" value="WHD_3rd_SelB"/>
    <property type="match status" value="1"/>
</dbReference>
<comment type="subcellular location">
    <subcellularLocation>
        <location evidence="1">Cytoplasm</location>
    </subcellularLocation>
</comment>
<dbReference type="InterPro" id="IPR004535">
    <property type="entry name" value="Transl_elong_SelB"/>
</dbReference>
<dbReference type="SUPFAM" id="SSF50465">
    <property type="entry name" value="EF-Tu/eEF-1alpha/eIF2-gamma C-terminal domain"/>
    <property type="match status" value="1"/>
</dbReference>
<evidence type="ECO:0000259" key="9">
    <source>
        <dbReference type="PROSITE" id="PS50126"/>
    </source>
</evidence>
<dbReference type="GO" id="GO:0003746">
    <property type="term" value="F:translation elongation factor activity"/>
    <property type="evidence" value="ECO:0007669"/>
    <property type="project" value="UniProtKB-KW"/>
</dbReference>
<keyword evidence="3" id="KW-0963">Cytoplasm</keyword>
<dbReference type="OrthoDB" id="9804504at2"/>
<dbReference type="InterPro" id="IPR015190">
    <property type="entry name" value="Elong_fac_SelB-wing-hlx_typ-2"/>
</dbReference>
<dbReference type="InterPro" id="IPR009000">
    <property type="entry name" value="Transl_B-barrel_sf"/>
</dbReference>
<dbReference type="InterPro" id="IPR015191">
    <property type="entry name" value="SelB_WHD4"/>
</dbReference>
<keyword evidence="4" id="KW-0547">Nucleotide-binding</keyword>
<dbReference type="FunFam" id="3.40.50.300:FF:001064">
    <property type="entry name" value="Selenocysteine-specific translation elongation factor"/>
    <property type="match status" value="1"/>
</dbReference>
<dbReference type="InterPro" id="IPR003029">
    <property type="entry name" value="S1_domain"/>
</dbReference>
<dbReference type="GO" id="GO:0003723">
    <property type="term" value="F:RNA binding"/>
    <property type="evidence" value="ECO:0007669"/>
    <property type="project" value="InterPro"/>
</dbReference>
<evidence type="ECO:0000256" key="1">
    <source>
        <dbReference type="ARBA" id="ARBA00004496"/>
    </source>
</evidence>
<dbReference type="SUPFAM" id="SSF50447">
    <property type="entry name" value="Translation proteins"/>
    <property type="match status" value="1"/>
</dbReference>
<dbReference type="InterPro" id="IPR036388">
    <property type="entry name" value="WH-like_DNA-bd_sf"/>
</dbReference>
<dbReference type="GO" id="GO:0003924">
    <property type="term" value="F:GTPase activity"/>
    <property type="evidence" value="ECO:0007669"/>
    <property type="project" value="InterPro"/>
</dbReference>
<dbReference type="InterPro" id="IPR005225">
    <property type="entry name" value="Small_GTP-bd"/>
</dbReference>
<evidence type="ECO:0000256" key="8">
    <source>
        <dbReference type="ARBA" id="ARBA00031615"/>
    </source>
</evidence>
<dbReference type="InterPro" id="IPR050055">
    <property type="entry name" value="EF-Tu_GTPase"/>
</dbReference>
<reference evidence="11 12" key="1">
    <citation type="submission" date="2019-03" db="EMBL/GenBank/DDBJ databases">
        <title>Genomic Encyclopedia of Type Strains, Phase IV (KMG-IV): sequencing the most valuable type-strain genomes for metagenomic binning, comparative biology and taxonomic classification.</title>
        <authorList>
            <person name="Goeker M."/>
        </authorList>
    </citation>
    <scope>NUCLEOTIDE SEQUENCE [LARGE SCALE GENOMIC DNA]</scope>
    <source>
        <strain evidence="11 12">DSM 102940</strain>
    </source>
</reference>
<evidence type="ECO:0000256" key="3">
    <source>
        <dbReference type="ARBA" id="ARBA00022490"/>
    </source>
</evidence>
<evidence type="ECO:0000256" key="5">
    <source>
        <dbReference type="ARBA" id="ARBA00022917"/>
    </source>
</evidence>
<dbReference type="EMBL" id="SLWV01000001">
    <property type="protein sequence ID" value="TCO79869.1"/>
    <property type="molecule type" value="Genomic_DNA"/>
</dbReference>
<dbReference type="CDD" id="cd03696">
    <property type="entry name" value="SelB_II"/>
    <property type="match status" value="1"/>
</dbReference>
<dbReference type="GO" id="GO:0001514">
    <property type="term" value="P:selenocysteine incorporation"/>
    <property type="evidence" value="ECO:0007669"/>
    <property type="project" value="InterPro"/>
</dbReference>
<keyword evidence="11" id="KW-0251">Elongation factor</keyword>
<protein>
    <recommendedName>
        <fullName evidence="2">Selenocysteine-specific elongation factor</fullName>
    </recommendedName>
    <alternativeName>
        <fullName evidence="8">SelB translation factor</fullName>
    </alternativeName>
</protein>
<feature type="domain" description="Tr-type G" evidence="10">
    <location>
        <begin position="1"/>
        <end position="174"/>
    </location>
</feature>
<dbReference type="PROSITE" id="PS00301">
    <property type="entry name" value="G_TR_1"/>
    <property type="match status" value="1"/>
</dbReference>
<dbReference type="Pfam" id="PF25461">
    <property type="entry name" value="Beta-barrel_SelB"/>
    <property type="match status" value="1"/>
</dbReference>
<dbReference type="Gene3D" id="1.10.10.2770">
    <property type="match status" value="1"/>
</dbReference>
<dbReference type="Pfam" id="PF03144">
    <property type="entry name" value="GTP_EFTU_D2"/>
    <property type="match status" value="1"/>
</dbReference>
<evidence type="ECO:0000313" key="11">
    <source>
        <dbReference type="EMBL" id="TCO79869.1"/>
    </source>
</evidence>
<dbReference type="InterPro" id="IPR009001">
    <property type="entry name" value="Transl_elong_EF1A/Init_IF2_C"/>
</dbReference>
<dbReference type="GO" id="GO:0005525">
    <property type="term" value="F:GTP binding"/>
    <property type="evidence" value="ECO:0007669"/>
    <property type="project" value="UniProtKB-KW"/>
</dbReference>
<dbReference type="InterPro" id="IPR036390">
    <property type="entry name" value="WH_DNA-bd_sf"/>
</dbReference>
<dbReference type="NCBIfam" id="TIGR00231">
    <property type="entry name" value="small_GTP"/>
    <property type="match status" value="1"/>
</dbReference>
<evidence type="ECO:0000256" key="7">
    <source>
        <dbReference type="ARBA" id="ARBA00025526"/>
    </source>
</evidence>
<gene>
    <name evidence="11" type="ORF">EV214_101102</name>
</gene>
<accession>A0A4R2L6Y7</accession>
<dbReference type="Gene3D" id="2.40.30.10">
    <property type="entry name" value="Translation factors"/>
    <property type="match status" value="1"/>
</dbReference>